<dbReference type="SUPFAM" id="SSF50156">
    <property type="entry name" value="PDZ domain-like"/>
    <property type="match status" value="1"/>
</dbReference>
<dbReference type="PROSITE" id="PS50106">
    <property type="entry name" value="PDZ"/>
    <property type="match status" value="1"/>
</dbReference>
<dbReference type="Gene3D" id="2.30.42.10">
    <property type="match status" value="1"/>
</dbReference>
<dbReference type="Pfam" id="PF00595">
    <property type="entry name" value="PDZ"/>
    <property type="match status" value="1"/>
</dbReference>
<dbReference type="PROSITE" id="PS50238">
    <property type="entry name" value="RHOGAP"/>
    <property type="match status" value="1"/>
</dbReference>
<dbReference type="Gene3D" id="1.10.555.10">
    <property type="entry name" value="Rho GTPase activation protein"/>
    <property type="match status" value="1"/>
</dbReference>
<feature type="region of interest" description="Disordered" evidence="2">
    <location>
        <begin position="1091"/>
        <end position="1149"/>
    </location>
</feature>
<name>A0AAV2PU87_MEGNR</name>
<dbReference type="AlphaFoldDB" id="A0AAV2PU87"/>
<dbReference type="InterPro" id="IPR057459">
    <property type="entry name" value="SYDE1/2_C2"/>
</dbReference>
<evidence type="ECO:0000259" key="5">
    <source>
        <dbReference type="PROSITE" id="PS50238"/>
    </source>
</evidence>
<feature type="compositionally biased region" description="Low complexity" evidence="2">
    <location>
        <begin position="428"/>
        <end position="443"/>
    </location>
</feature>
<keyword evidence="7" id="KW-1185">Reference proteome</keyword>
<dbReference type="InterPro" id="IPR008936">
    <property type="entry name" value="Rho_GTPase_activation_prot"/>
</dbReference>
<dbReference type="InterPro" id="IPR001478">
    <property type="entry name" value="PDZ"/>
</dbReference>
<proteinExistence type="predicted"/>
<feature type="region of interest" description="Disordered" evidence="2">
    <location>
        <begin position="24"/>
        <end position="52"/>
    </location>
</feature>
<feature type="domain" description="C2" evidence="3">
    <location>
        <begin position="742"/>
        <end position="858"/>
    </location>
</feature>
<dbReference type="SMART" id="SM00239">
    <property type="entry name" value="C2"/>
    <property type="match status" value="1"/>
</dbReference>
<protein>
    <recommendedName>
        <fullName evidence="8">Rho GTPase-activating protein 100F</fullName>
    </recommendedName>
</protein>
<feature type="domain" description="Rho-GAP" evidence="5">
    <location>
        <begin position="894"/>
        <end position="1087"/>
    </location>
</feature>
<dbReference type="GO" id="GO:0097060">
    <property type="term" value="C:synaptic membrane"/>
    <property type="evidence" value="ECO:0007669"/>
    <property type="project" value="TreeGrafter"/>
</dbReference>
<dbReference type="SUPFAM" id="SSF49562">
    <property type="entry name" value="C2 domain (Calcium/lipid-binding domain, CaLB)"/>
    <property type="match status" value="1"/>
</dbReference>
<dbReference type="InterPro" id="IPR000198">
    <property type="entry name" value="RhoGAP_dom"/>
</dbReference>
<evidence type="ECO:0000259" key="3">
    <source>
        <dbReference type="PROSITE" id="PS50004"/>
    </source>
</evidence>
<feature type="compositionally biased region" description="Basic and acidic residues" evidence="2">
    <location>
        <begin position="1102"/>
        <end position="1115"/>
    </location>
</feature>
<dbReference type="GO" id="GO:0030030">
    <property type="term" value="P:cell projection organization"/>
    <property type="evidence" value="ECO:0007669"/>
    <property type="project" value="TreeGrafter"/>
</dbReference>
<feature type="domain" description="PDZ" evidence="4">
    <location>
        <begin position="129"/>
        <end position="199"/>
    </location>
</feature>
<feature type="region of interest" description="Disordered" evidence="2">
    <location>
        <begin position="469"/>
        <end position="488"/>
    </location>
</feature>
<dbReference type="EMBL" id="CAXKWB010001370">
    <property type="protein sequence ID" value="CAL4064152.1"/>
    <property type="molecule type" value="Genomic_DNA"/>
</dbReference>
<dbReference type="SMART" id="SM00228">
    <property type="entry name" value="PDZ"/>
    <property type="match status" value="1"/>
</dbReference>
<feature type="region of interest" description="Disordered" evidence="2">
    <location>
        <begin position="542"/>
        <end position="617"/>
    </location>
</feature>
<keyword evidence="1" id="KW-0343">GTPase activation</keyword>
<accession>A0AAV2PU87</accession>
<dbReference type="Gene3D" id="2.60.40.150">
    <property type="entry name" value="C2 domain"/>
    <property type="match status" value="1"/>
</dbReference>
<feature type="compositionally biased region" description="Pro residues" evidence="2">
    <location>
        <begin position="352"/>
        <end position="365"/>
    </location>
</feature>
<dbReference type="PANTHER" id="PTHR46150:SF3">
    <property type="entry name" value="RHO GTPASE-ACTIVATING PROTEIN 100F"/>
    <property type="match status" value="1"/>
</dbReference>
<dbReference type="CDD" id="cd00030">
    <property type="entry name" value="C2"/>
    <property type="match status" value="1"/>
</dbReference>
<gene>
    <name evidence="6" type="ORF">MNOR_LOCUS3873</name>
</gene>
<comment type="caution">
    <text evidence="6">The sequence shown here is derived from an EMBL/GenBank/DDBJ whole genome shotgun (WGS) entry which is preliminary data.</text>
</comment>
<feature type="compositionally biased region" description="Gly residues" evidence="2">
    <location>
        <begin position="319"/>
        <end position="328"/>
    </location>
</feature>
<dbReference type="PANTHER" id="PTHR46150">
    <property type="entry name" value="RHO GTPASE-ACTIVATING PROTEIN 100F"/>
    <property type="match status" value="1"/>
</dbReference>
<dbReference type="GO" id="GO:0005096">
    <property type="term" value="F:GTPase activator activity"/>
    <property type="evidence" value="ECO:0007669"/>
    <property type="project" value="UniProtKB-KW"/>
</dbReference>
<dbReference type="InterPro" id="IPR035892">
    <property type="entry name" value="C2_domain_sf"/>
</dbReference>
<dbReference type="SMART" id="SM00324">
    <property type="entry name" value="RhoGAP"/>
    <property type="match status" value="1"/>
</dbReference>
<dbReference type="InterPro" id="IPR000008">
    <property type="entry name" value="C2_dom"/>
</dbReference>
<dbReference type="GO" id="GO:0007165">
    <property type="term" value="P:signal transduction"/>
    <property type="evidence" value="ECO:0007669"/>
    <property type="project" value="InterPro"/>
</dbReference>
<feature type="region of interest" description="Disordered" evidence="2">
    <location>
        <begin position="209"/>
        <end position="396"/>
    </location>
</feature>
<organism evidence="6 7">
    <name type="scientific">Meganyctiphanes norvegica</name>
    <name type="common">Northern krill</name>
    <name type="synonym">Thysanopoda norvegica</name>
    <dbReference type="NCBI Taxonomy" id="48144"/>
    <lineage>
        <taxon>Eukaryota</taxon>
        <taxon>Metazoa</taxon>
        <taxon>Ecdysozoa</taxon>
        <taxon>Arthropoda</taxon>
        <taxon>Crustacea</taxon>
        <taxon>Multicrustacea</taxon>
        <taxon>Malacostraca</taxon>
        <taxon>Eumalacostraca</taxon>
        <taxon>Eucarida</taxon>
        <taxon>Euphausiacea</taxon>
        <taxon>Euphausiidae</taxon>
        <taxon>Meganyctiphanes</taxon>
    </lineage>
</organism>
<feature type="compositionally biased region" description="Low complexity" evidence="2">
    <location>
        <begin position="1173"/>
        <end position="1221"/>
    </location>
</feature>
<dbReference type="Pfam" id="PF25336">
    <property type="entry name" value="C2_SYDE"/>
    <property type="match status" value="1"/>
</dbReference>
<dbReference type="InterPro" id="IPR052118">
    <property type="entry name" value="Rho-GAP_regulator"/>
</dbReference>
<dbReference type="GO" id="GO:0016477">
    <property type="term" value="P:cell migration"/>
    <property type="evidence" value="ECO:0007669"/>
    <property type="project" value="TreeGrafter"/>
</dbReference>
<evidence type="ECO:0000256" key="2">
    <source>
        <dbReference type="SAM" id="MobiDB-lite"/>
    </source>
</evidence>
<feature type="region of interest" description="Disordered" evidence="2">
    <location>
        <begin position="1161"/>
        <end position="1239"/>
    </location>
</feature>
<evidence type="ECO:0000313" key="6">
    <source>
        <dbReference type="EMBL" id="CAL4064152.1"/>
    </source>
</evidence>
<reference evidence="6 7" key="1">
    <citation type="submission" date="2024-05" db="EMBL/GenBank/DDBJ databases">
        <authorList>
            <person name="Wallberg A."/>
        </authorList>
    </citation>
    <scope>NUCLEOTIDE SEQUENCE [LARGE SCALE GENOMIC DNA]</scope>
</reference>
<dbReference type="InterPro" id="IPR036034">
    <property type="entry name" value="PDZ_sf"/>
</dbReference>
<dbReference type="Pfam" id="PF00620">
    <property type="entry name" value="RhoGAP"/>
    <property type="match status" value="1"/>
</dbReference>
<dbReference type="CDD" id="cd06718">
    <property type="entry name" value="PDZ_Par6-like"/>
    <property type="match status" value="1"/>
</dbReference>
<sequence>MVHLTATMFCFPFICRPPLPEEDGSNGVGAELAASPRRGAAGPSRNRDPPSMVVQGDFRKVSGISTEIFRQIETVENDQDQSTLAALEAVERRGEMVVRLLDPRVLSRQAYDQAKRFLTLQNGKFSVQMVEIVKRPGQTLGLYIREGNGADRAEGVFISRIALESPVYNSGCLRVGDEILAVNLVDVTRMGLDDVVIIMSIPRRLLLTTRSRRGGRGAPPSPQPRHEPKPPPVVVIKKDYEDDPLGIDESNGNGEPMRLSAMGRAPPPPSRPPPGVPPTSQDGSRFSTLPRYRPPELQGLRGEEPMYYGTRGAPPKPGYGAGPAGGPGPGLPQHATHPGYQARGSRSGMTPGGPPLPLYGPPSSGPPSGIDRERYYQPPPPVITEQPRPNSQQHFTPYERTYPKTLENLAERVHAFYGTMQPAPPPTMMRGPPGQPQQGRLTQDMSSNYGTLGRSNVGRPRLARTLSDQRLPATERESLSDYEGSSGRRYKASTLQYPASAQVTDKATLERYQETMRRLSALRQRTRSVDYASDTEVTLPRSSLLARSRGTHLGGGSAPAARSNSLPRHSSRHRGGGGGAVRFDQRSGLTVSEDESDGAVSAPEMATAQERARIPSSPSIFTSDEYRAWLSRAPSTSAIYERIRQNHETLRTQRPGLRFTYSAENLTEKTREEAPYYVGRLHLGGGPSAAVGGSTRQLHSGAPTSRRVRAALEEARGVPHPSPTRGHHPALRLIDINPAEFLKYKVGVGSMGGMGEGVSGMLWVHLLAGRGLKAAGRPEFRDLYCVLECDRVHKARTVVRTGDLNFDWDETFDLDLINNKELDFLIYSWDPQFRHKLCYKGSVHLVSLLKESPLHQLALKIEPRGTLYLKLRYTPPRQAFLRTPAVRKNALFGVDLDSVATRETGSGNVPLIIARCVAEVERRGLDIIGLYRLCGSATKKRLLRDAFERNPRLVDLSSDNVPDINVITGILKDYLRELPDPLFTKCLYQMLVDALTVMLPDDPEGNAKLMFSILDCLPKGNRNTLFLLMDHLRLVASQSERNKMTTQNLAICFGPVLMLQSESEDPMDFHQPISILKFLLDLWPSKSVREAEAASARSVRPSHLDSGRRKGRESGGSRTTTPRITPRTTPTSQSPGSESDSSPNPPVNLRSKLVLGAMTTTTSSVDGTGGGTSEPSVTGSTSTTSTPTSSITSPPSTTAAPTSTAGAGAGTNTANRSGGLDPETETDETEKDETGTASS</sequence>
<evidence type="ECO:0000259" key="4">
    <source>
        <dbReference type="PROSITE" id="PS50106"/>
    </source>
</evidence>
<feature type="compositionally biased region" description="Acidic residues" evidence="2">
    <location>
        <begin position="1222"/>
        <end position="1231"/>
    </location>
</feature>
<dbReference type="PROSITE" id="PS50004">
    <property type="entry name" value="C2"/>
    <property type="match status" value="1"/>
</dbReference>
<feature type="compositionally biased region" description="Low complexity" evidence="2">
    <location>
        <begin position="1116"/>
        <end position="1142"/>
    </location>
</feature>
<evidence type="ECO:0008006" key="8">
    <source>
        <dbReference type="Google" id="ProtNLM"/>
    </source>
</evidence>
<evidence type="ECO:0000256" key="1">
    <source>
        <dbReference type="ARBA" id="ARBA00022468"/>
    </source>
</evidence>
<dbReference type="FunFam" id="1.10.555.10:FF:000031">
    <property type="entry name" value="rho GTPase-activating protein 100F isoform X6"/>
    <property type="match status" value="1"/>
</dbReference>
<dbReference type="SUPFAM" id="SSF48350">
    <property type="entry name" value="GTPase activation domain, GAP"/>
    <property type="match status" value="1"/>
</dbReference>
<feature type="compositionally biased region" description="Polar residues" evidence="2">
    <location>
        <begin position="444"/>
        <end position="454"/>
    </location>
</feature>
<feature type="region of interest" description="Disordered" evidence="2">
    <location>
        <begin position="422"/>
        <end position="459"/>
    </location>
</feature>
<evidence type="ECO:0000313" key="7">
    <source>
        <dbReference type="Proteomes" id="UP001497623"/>
    </source>
</evidence>
<dbReference type="Proteomes" id="UP001497623">
    <property type="component" value="Unassembled WGS sequence"/>
</dbReference>
<dbReference type="GO" id="GO:0046578">
    <property type="term" value="P:regulation of Ras protein signal transduction"/>
    <property type="evidence" value="ECO:0007669"/>
    <property type="project" value="TreeGrafter"/>
</dbReference>
<feature type="compositionally biased region" description="Pro residues" evidence="2">
    <location>
        <begin position="265"/>
        <end position="277"/>
    </location>
</feature>